<comment type="caution">
    <text evidence="3">The sequence shown here is derived from an EMBL/GenBank/DDBJ whole genome shotgun (WGS) entry which is preliminary data.</text>
</comment>
<evidence type="ECO:0000259" key="2">
    <source>
        <dbReference type="Pfam" id="PF12697"/>
    </source>
</evidence>
<keyword evidence="4" id="KW-1185">Reference proteome</keyword>
<evidence type="ECO:0000313" key="4">
    <source>
        <dbReference type="Proteomes" id="UP001345827"/>
    </source>
</evidence>
<keyword evidence="1" id="KW-0732">Signal</keyword>
<dbReference type="SUPFAM" id="SSF53474">
    <property type="entry name" value="alpha/beta-Hydrolases"/>
    <property type="match status" value="1"/>
</dbReference>
<dbReference type="InterPro" id="IPR000073">
    <property type="entry name" value="AB_hydrolase_1"/>
</dbReference>
<proteinExistence type="predicted"/>
<feature type="signal peptide" evidence="1">
    <location>
        <begin position="1"/>
        <end position="20"/>
    </location>
</feature>
<protein>
    <recommendedName>
        <fullName evidence="2">AB hydrolase-1 domain-containing protein</fullName>
    </recommendedName>
</protein>
<feature type="chain" id="PRO_5043754261" description="AB hydrolase-1 domain-containing protein" evidence="1">
    <location>
        <begin position="21"/>
        <end position="389"/>
    </location>
</feature>
<accession>A0AAV9PZT4</accession>
<dbReference type="InterPro" id="IPR029058">
    <property type="entry name" value="AB_hydrolase_fold"/>
</dbReference>
<dbReference type="AlphaFoldDB" id="A0AAV9PZT4"/>
<feature type="domain" description="AB hydrolase-1" evidence="2">
    <location>
        <begin position="108"/>
        <end position="369"/>
    </location>
</feature>
<evidence type="ECO:0000256" key="1">
    <source>
        <dbReference type="SAM" id="SignalP"/>
    </source>
</evidence>
<name>A0AAV9PZT4_9PEZI</name>
<organism evidence="3 4">
    <name type="scientific">Vermiconidia calcicola</name>
    <dbReference type="NCBI Taxonomy" id="1690605"/>
    <lineage>
        <taxon>Eukaryota</taxon>
        <taxon>Fungi</taxon>
        <taxon>Dikarya</taxon>
        <taxon>Ascomycota</taxon>
        <taxon>Pezizomycotina</taxon>
        <taxon>Dothideomycetes</taxon>
        <taxon>Dothideomycetidae</taxon>
        <taxon>Mycosphaerellales</taxon>
        <taxon>Extremaceae</taxon>
        <taxon>Vermiconidia</taxon>
    </lineage>
</organism>
<dbReference type="Pfam" id="PF12697">
    <property type="entry name" value="Abhydrolase_6"/>
    <property type="match status" value="1"/>
</dbReference>
<dbReference type="Gene3D" id="3.40.50.1820">
    <property type="entry name" value="alpha/beta hydrolase"/>
    <property type="match status" value="1"/>
</dbReference>
<sequence length="389" mass="41825">MLLLTQVFVTLLLVAGEAAAAITKNAYNCTSFMLHVPVNNVTTVVPPFPPFANQYAATSLSNSVTEQLVMPPTSAPAANLSTLTRTFNISAEYCTPAKLGPKASTLQILTHGLGFNRSYWDFYPTGNPNDAEYSYVNIATGEGYSTLSWNRLGHPPSTVADPYTEIQATVELAVLAGITTLARAGNITQVPKPEKVIHVGHSWGSILGLALAASAPDLSDGHVLTAFSDLTVYQSLFIASTGFRFANQNQPKRFPSKTFSTGFLTWPDKYANQYCFLEYPYFDPAVLTQAEAGKYPFTIGEFLSAALLPNAAPNFKGPVIYVAAETDLIFCGSNCTSLFGPTSKAVQAFSGTSSVETYVQPKVGHGINLHKNATGAYNVIMDWASRHGF</sequence>
<gene>
    <name evidence="3" type="ORF">LTR25_007586</name>
</gene>
<dbReference type="Proteomes" id="UP001345827">
    <property type="component" value="Unassembled WGS sequence"/>
</dbReference>
<dbReference type="EMBL" id="JAXLQG010000014">
    <property type="protein sequence ID" value="KAK5532882.1"/>
    <property type="molecule type" value="Genomic_DNA"/>
</dbReference>
<evidence type="ECO:0000313" key="3">
    <source>
        <dbReference type="EMBL" id="KAK5532882.1"/>
    </source>
</evidence>
<reference evidence="3 4" key="1">
    <citation type="submission" date="2023-06" db="EMBL/GenBank/DDBJ databases">
        <title>Black Yeasts Isolated from many extreme environments.</title>
        <authorList>
            <person name="Coleine C."/>
            <person name="Stajich J.E."/>
            <person name="Selbmann L."/>
        </authorList>
    </citation>
    <scope>NUCLEOTIDE SEQUENCE [LARGE SCALE GENOMIC DNA]</scope>
    <source>
        <strain evidence="3 4">CCFEE 5887</strain>
    </source>
</reference>